<dbReference type="OrthoDB" id="9806464at2"/>
<accession>A0A1G5FQS7</accession>
<dbReference type="InterPro" id="IPR026876">
    <property type="entry name" value="Fn3_assoc_repeat"/>
</dbReference>
<dbReference type="InterPro" id="IPR014867">
    <property type="entry name" value="Spore_coat_CotH_CotH2/3/7"/>
</dbReference>
<evidence type="ECO:0000313" key="3">
    <source>
        <dbReference type="Proteomes" id="UP000183047"/>
    </source>
</evidence>
<evidence type="ECO:0000256" key="1">
    <source>
        <dbReference type="SAM" id="Phobius"/>
    </source>
</evidence>
<protein>
    <submittedName>
        <fullName evidence="2">Lamin Tail Domain</fullName>
    </submittedName>
</protein>
<reference evidence="3" key="1">
    <citation type="submission" date="2016-10" db="EMBL/GenBank/DDBJ databases">
        <authorList>
            <person name="Varghese N."/>
            <person name="Submissions S."/>
        </authorList>
    </citation>
    <scope>NUCLEOTIDE SEQUENCE [LARGE SCALE GENOMIC DNA]</scope>
    <source>
        <strain evidence="3">XBD2006</strain>
    </source>
</reference>
<dbReference type="Pfam" id="PF08757">
    <property type="entry name" value="CotH"/>
    <property type="match status" value="1"/>
</dbReference>
<evidence type="ECO:0000313" key="2">
    <source>
        <dbReference type="EMBL" id="SCY41497.1"/>
    </source>
</evidence>
<keyword evidence="1" id="KW-0472">Membrane</keyword>
<dbReference type="AlphaFoldDB" id="A0A1G5FQS7"/>
<organism evidence="2 3">
    <name type="scientific">Butyrivibrio hungatei</name>
    <dbReference type="NCBI Taxonomy" id="185008"/>
    <lineage>
        <taxon>Bacteria</taxon>
        <taxon>Bacillati</taxon>
        <taxon>Bacillota</taxon>
        <taxon>Clostridia</taxon>
        <taxon>Lachnospirales</taxon>
        <taxon>Lachnospiraceae</taxon>
        <taxon>Butyrivibrio</taxon>
    </lineage>
</organism>
<keyword evidence="1" id="KW-1133">Transmembrane helix</keyword>
<sequence>MIREFFFGKIKYTIVVTGLLAVSAATLFYCSRFKDTGSVVINEVCADNFSAYRNDAGEYTDYVELFNMSDSEVSGLYISDSRKELKKFRIDAAIPSNGFYVAAVSKGADSGFGISKDGETIFLSDEDGNMLDAVTVPKLSYNVTYSRAQDGKGKFDSFSATPGETNSEALHIETSFIEGPVFSIEDGFYEEGTELKITASPWVNIFYTDDGSVPDENSLKYKGEITLTDASAKENVYANEIMYPTYNPPGYKIDKANVISAVAVNKFTGKKSKVVTHTYFVGFDKKEKYKDKQIMSLVFDPADLFDYERGIYTLGKKYDEYKELGGFMDLPEDEVPGSFTDANGEEHYRSYFTNSEYSGKEWERKAHMTAFDAGHKELFSQDIGARISGESTRYVYQKALNLFARDIYDDSKKFEKSFVCDNEKKVRLRKGDGRIIYQEPFIQSVIGETGIPFQDSVPEVVFINGEYWGIYNLREQYDENYFAEHCGIPKKMLWTEKNSAVECGDSQTDENYKALYDLMMNGDMSDDAVYSQVESQIDIDNMIDYYCMLLFFNNTDINGGHNRFMFRSKEPGYGDYGDGKWRFAAYDFDITCEDAEADTVSYYRELDEKMFMPGFFYERPGFKELFYNRMVELTENELSYEHLSKKLSEWDKVYREQNIETVRRFEEDDYSEEEYEKDLAALDSFFKNRKENVLKMLEKDIKDN</sequence>
<dbReference type="RefSeq" id="WP_074462953.1">
    <property type="nucleotide sequence ID" value="NZ_FMUR01000016.1"/>
</dbReference>
<keyword evidence="1" id="KW-0812">Transmembrane</keyword>
<feature type="transmembrane region" description="Helical" evidence="1">
    <location>
        <begin position="12"/>
        <end position="29"/>
    </location>
</feature>
<keyword evidence="3" id="KW-1185">Reference proteome</keyword>
<dbReference type="EMBL" id="FMUR01000016">
    <property type="protein sequence ID" value="SCY41497.1"/>
    <property type="molecule type" value="Genomic_DNA"/>
</dbReference>
<gene>
    <name evidence="2" type="ORF">SAMN02910451_02500</name>
</gene>
<name>A0A1G5FQS7_9FIRM</name>
<dbReference type="Proteomes" id="UP000183047">
    <property type="component" value="Unassembled WGS sequence"/>
</dbReference>
<proteinExistence type="predicted"/>
<dbReference type="Pfam" id="PF13287">
    <property type="entry name" value="Fn3_assoc"/>
    <property type="match status" value="1"/>
</dbReference>